<keyword evidence="2" id="KW-0808">Transferase</keyword>
<sequence length="369" mass="41865">MLPFANHSTTAPRRSLASLDFSCPSLDQSTKEMRANDPVDCCCRISCSGTRSCSSAYDVCRSELQCTSVRRSGNWATLKRAPQWWIRAPGLQQCMDLETDFGSRKEDRQPMFKAWRKHHCDDFTNGDQLTVSRNHKLIFDIGFHSGEDSLYFLKKGYDVVAVDANPSLIEDGLSRPVMHLARLSGQFHALARGIVGRAAQENQTLTFYVHRSVTEWSTFVPPSRRTRGDFSAITVPITTCGDLIRQFGTPYYMKVDIEGFDKECLRSLEIGRLPTYLSTEDPLQLDHLLSLGYRSFRMVSQSVARRGGRQFSGGVPEEIKVAWGEAASIRTHPFYSREHMHERMDIHGNRLREEHDLHASLIVHGTKFA</sequence>
<dbReference type="InterPro" id="IPR006342">
    <property type="entry name" value="FkbM_mtfrase"/>
</dbReference>
<evidence type="ECO:0000259" key="1">
    <source>
        <dbReference type="Pfam" id="PF05050"/>
    </source>
</evidence>
<protein>
    <submittedName>
        <fullName evidence="2">Family methyltransferase</fullName>
    </submittedName>
</protein>
<dbReference type="SUPFAM" id="SSF53335">
    <property type="entry name" value="S-adenosyl-L-methionine-dependent methyltransferases"/>
    <property type="match status" value="1"/>
</dbReference>
<evidence type="ECO:0000313" key="3">
    <source>
        <dbReference type="Proteomes" id="UP000037460"/>
    </source>
</evidence>
<gene>
    <name evidence="2" type="ORF">Ctob_013108</name>
</gene>
<evidence type="ECO:0000313" key="2">
    <source>
        <dbReference type="EMBL" id="KOO34299.1"/>
    </source>
</evidence>
<dbReference type="NCBIfam" id="TIGR01444">
    <property type="entry name" value="fkbM_fam"/>
    <property type="match status" value="1"/>
</dbReference>
<accession>A0A0M0K664</accession>
<dbReference type="AlphaFoldDB" id="A0A0M0K664"/>
<dbReference type="Proteomes" id="UP000037460">
    <property type="component" value="Unassembled WGS sequence"/>
</dbReference>
<dbReference type="GO" id="GO:0032259">
    <property type="term" value="P:methylation"/>
    <property type="evidence" value="ECO:0007669"/>
    <property type="project" value="UniProtKB-KW"/>
</dbReference>
<dbReference type="Gene3D" id="3.40.50.150">
    <property type="entry name" value="Vaccinia Virus protein VP39"/>
    <property type="match status" value="1"/>
</dbReference>
<dbReference type="GO" id="GO:0008168">
    <property type="term" value="F:methyltransferase activity"/>
    <property type="evidence" value="ECO:0007669"/>
    <property type="project" value="UniProtKB-KW"/>
</dbReference>
<name>A0A0M0K664_9EUKA</name>
<keyword evidence="3" id="KW-1185">Reference proteome</keyword>
<dbReference type="EMBL" id="JWZX01001264">
    <property type="protein sequence ID" value="KOO34299.1"/>
    <property type="molecule type" value="Genomic_DNA"/>
</dbReference>
<dbReference type="OrthoDB" id="431507at2759"/>
<proteinExistence type="predicted"/>
<comment type="caution">
    <text evidence="2">The sequence shown here is derived from an EMBL/GenBank/DDBJ whole genome shotgun (WGS) entry which is preliminary data.</text>
</comment>
<keyword evidence="2" id="KW-0489">Methyltransferase</keyword>
<feature type="domain" description="Methyltransferase FkbM" evidence="1">
    <location>
        <begin position="140"/>
        <end position="268"/>
    </location>
</feature>
<organism evidence="2 3">
    <name type="scientific">Chrysochromulina tobinii</name>
    <dbReference type="NCBI Taxonomy" id="1460289"/>
    <lineage>
        <taxon>Eukaryota</taxon>
        <taxon>Haptista</taxon>
        <taxon>Haptophyta</taxon>
        <taxon>Prymnesiophyceae</taxon>
        <taxon>Prymnesiales</taxon>
        <taxon>Chrysochromulinaceae</taxon>
        <taxon>Chrysochromulina</taxon>
    </lineage>
</organism>
<reference evidence="3" key="1">
    <citation type="journal article" date="2015" name="PLoS Genet.">
        <title>Genome Sequence and Transcriptome Analyses of Chrysochromulina tobin: Metabolic Tools for Enhanced Algal Fitness in the Prominent Order Prymnesiales (Haptophyceae).</title>
        <authorList>
            <person name="Hovde B.T."/>
            <person name="Deodato C.R."/>
            <person name="Hunsperger H.M."/>
            <person name="Ryken S.A."/>
            <person name="Yost W."/>
            <person name="Jha R.K."/>
            <person name="Patterson J."/>
            <person name="Monnat R.J. Jr."/>
            <person name="Barlow S.B."/>
            <person name="Starkenburg S.R."/>
            <person name="Cattolico R.A."/>
        </authorList>
    </citation>
    <scope>NUCLEOTIDE SEQUENCE</scope>
    <source>
        <strain evidence="3">CCMP291</strain>
    </source>
</reference>
<dbReference type="InterPro" id="IPR029063">
    <property type="entry name" value="SAM-dependent_MTases_sf"/>
</dbReference>
<dbReference type="Pfam" id="PF05050">
    <property type="entry name" value="Methyltransf_21"/>
    <property type="match status" value="1"/>
</dbReference>